<dbReference type="RefSeq" id="WP_377400155.1">
    <property type="nucleotide sequence ID" value="NZ_JBHTFQ010000002.1"/>
</dbReference>
<evidence type="ECO:0000256" key="5">
    <source>
        <dbReference type="ARBA" id="ARBA00022741"/>
    </source>
</evidence>
<keyword evidence="6" id="KW-0418">Kinase</keyword>
<sequence>MSDELDEIWALYADDGAQSLDAMEDALLQLRDRPDQADPALIGALFRAVHTFKGNARVLGLATVEACAHVAEDLIGLVRDDGVALDATILELMLHAGDTLRAMLEETARTRHDVGPEGSAALVRRMEICRDGHRAALAGSAVSDADASPDAEPVGDPPATRPDPAAAPEDPAGADHPAAHGAVSDPAGASGPDAAPGTPRSASLFDDPLYRDIFGTMATEVIAEIAAAAVTLASAPDSAAASIRKAGARLDHAAGQLDLADWRAALALIPDDLAAVGADALGPALSRLRALAARDLGLEPEVGGAFGSHPEAGSETLPPAPEVPAETAAGPRSERPGSFFSDPLYRDIFRQMAEDALKTLGDACADLPVSPENAAMQIRRAVSGLSHAAEQMGLRDWSEVLDGFLSGAELSTVSTDALIARLAGLLARDLGTPAQGEAPEQAAAEIRADASFFSLVAPLVAQLQPEGDPAGTVRAALQLRDIAGEWCFPRLAAAATACAQGAPNGRLMVLEELVLVQEVASDAAAEAGIDPRALLGRACAATVLDTLGALTQGLGQLRRRDGFDGAAFQRQMRQLFHACSWYGLQPAAQLAMALSDLVARLAAGTLGSGQLVIQIAQNFLNALEHVFDVLEQGEQPDLARIEVLFDEAANCCFTGNGLVRASVLERRLGLPGTFQRVLSPSSVRAAMQAMDRGLGFYIVRADLNDDPDTAERFMEWASGGPVRIITNVTVMDGARTLYDFLLTSSIPPAPLAEALAALSPRRELLVLTHVLEPGRGSQTGAQQAEAAPETTPAPDVSAEMIENIGKIAARQSMMHYRLADLAGQDLFARIDMILKEGAHDWAAVRFRVRRLIEDHSESIQALTQAEREIASELSALQEQAVAQRSRPAEDLFRQLDAYLQTQALQTGRRVSLLTEGQDIPLDHAVQDGLRLALRNLLQDRLARSSDRILHLHLAVRREDDSIVAEIEDDSRAGHSQTVLAEVTQDLQGLGGRIRVAEVASGGSRFRIVVPLSMQVIEGMVVRVGRVRYVLPITAICRIIDAAAAARVPVTAAGGAGMLRLGEDDLLPLHHLDDGGADPALYVVLESGGQRIALAVDELLGQQLVLLRPLRGFLAGMRNVTGSAILADGGVGMVLSLGRLVALPPAA</sequence>
<feature type="region of interest" description="Disordered" evidence="11">
    <location>
        <begin position="305"/>
        <end position="336"/>
    </location>
</feature>
<dbReference type="InterPro" id="IPR036641">
    <property type="entry name" value="HPT_dom_sf"/>
</dbReference>
<evidence type="ECO:0000256" key="9">
    <source>
        <dbReference type="PROSITE-ProRule" id="PRU00110"/>
    </source>
</evidence>
<feature type="compositionally biased region" description="Low complexity" evidence="11">
    <location>
        <begin position="162"/>
        <end position="197"/>
    </location>
</feature>
<evidence type="ECO:0000313" key="13">
    <source>
        <dbReference type="EMBL" id="MFC7703587.1"/>
    </source>
</evidence>
<dbReference type="Gene3D" id="2.30.30.40">
    <property type="entry name" value="SH3 Domains"/>
    <property type="match status" value="1"/>
</dbReference>
<evidence type="ECO:0000256" key="2">
    <source>
        <dbReference type="ARBA" id="ARBA00012438"/>
    </source>
</evidence>
<evidence type="ECO:0000256" key="3">
    <source>
        <dbReference type="ARBA" id="ARBA00022553"/>
    </source>
</evidence>
<dbReference type="PROSITE" id="PS50894">
    <property type="entry name" value="HPT"/>
    <property type="match status" value="1"/>
</dbReference>
<name>A0ABW2UFZ3_9RHOB</name>
<dbReference type="SMART" id="SM00073">
    <property type="entry name" value="HPT"/>
    <property type="match status" value="1"/>
</dbReference>
<feature type="compositionally biased region" description="Low complexity" evidence="11">
    <location>
        <begin position="139"/>
        <end position="151"/>
    </location>
</feature>
<evidence type="ECO:0000259" key="12">
    <source>
        <dbReference type="PROSITE" id="PS50894"/>
    </source>
</evidence>
<keyword evidence="10" id="KW-0175">Coiled coil</keyword>
<dbReference type="CDD" id="cd00088">
    <property type="entry name" value="HPT"/>
    <property type="match status" value="1"/>
</dbReference>
<feature type="region of interest" description="Disordered" evidence="11">
    <location>
        <begin position="139"/>
        <end position="203"/>
    </location>
</feature>
<evidence type="ECO:0000256" key="8">
    <source>
        <dbReference type="ARBA" id="ARBA00035100"/>
    </source>
</evidence>
<organism evidence="13 14">
    <name type="scientific">Plastorhodobacter daqingensis</name>
    <dbReference type="NCBI Taxonomy" id="1387281"/>
    <lineage>
        <taxon>Bacteria</taxon>
        <taxon>Pseudomonadati</taxon>
        <taxon>Pseudomonadota</taxon>
        <taxon>Alphaproteobacteria</taxon>
        <taxon>Rhodobacterales</taxon>
        <taxon>Paracoccaceae</taxon>
        <taxon>Plastorhodobacter</taxon>
    </lineage>
</organism>
<comment type="function">
    <text evidence="8">Involved in the transmission of sensory signals from the chemoreceptors to the flagellar motors. CheA is autophosphorylated; it can transfer its phosphate group to either CheB or CheY.</text>
</comment>
<reference evidence="14" key="1">
    <citation type="journal article" date="2019" name="Int. J. Syst. Evol. Microbiol.">
        <title>The Global Catalogue of Microorganisms (GCM) 10K type strain sequencing project: providing services to taxonomists for standard genome sequencing and annotation.</title>
        <authorList>
            <consortium name="The Broad Institute Genomics Platform"/>
            <consortium name="The Broad Institute Genome Sequencing Center for Infectious Disease"/>
            <person name="Wu L."/>
            <person name="Ma J."/>
        </authorList>
    </citation>
    <scope>NUCLEOTIDE SEQUENCE [LARGE SCALE GENOMIC DNA]</scope>
    <source>
        <strain evidence="14">CGMCC 1.12750</strain>
    </source>
</reference>
<dbReference type="Pfam" id="PF01584">
    <property type="entry name" value="CheW"/>
    <property type="match status" value="1"/>
</dbReference>
<evidence type="ECO:0000256" key="1">
    <source>
        <dbReference type="ARBA" id="ARBA00000085"/>
    </source>
</evidence>
<dbReference type="SUPFAM" id="SSF50341">
    <property type="entry name" value="CheW-like"/>
    <property type="match status" value="1"/>
</dbReference>
<feature type="domain" description="HPt" evidence="12">
    <location>
        <begin position="1"/>
        <end position="107"/>
    </location>
</feature>
<keyword evidence="5" id="KW-0547">Nucleotide-binding</keyword>
<keyword evidence="14" id="KW-1185">Reference proteome</keyword>
<dbReference type="Proteomes" id="UP001596516">
    <property type="component" value="Unassembled WGS sequence"/>
</dbReference>
<keyword evidence="7" id="KW-0902">Two-component regulatory system</keyword>
<feature type="modified residue" description="Phosphohistidine" evidence="9">
    <location>
        <position position="50"/>
    </location>
</feature>
<dbReference type="InterPro" id="IPR036061">
    <property type="entry name" value="CheW-like_dom_sf"/>
</dbReference>
<evidence type="ECO:0000256" key="10">
    <source>
        <dbReference type="SAM" id="Coils"/>
    </source>
</evidence>
<dbReference type="EC" id="2.7.13.3" evidence="2"/>
<dbReference type="PANTHER" id="PTHR43395">
    <property type="entry name" value="SENSOR HISTIDINE KINASE CHEA"/>
    <property type="match status" value="1"/>
</dbReference>
<accession>A0ABW2UFZ3</accession>
<dbReference type="SUPFAM" id="SSF47226">
    <property type="entry name" value="Histidine-containing phosphotransfer domain, HPT domain"/>
    <property type="match status" value="2"/>
</dbReference>
<dbReference type="SMART" id="SM00260">
    <property type="entry name" value="CheW"/>
    <property type="match status" value="1"/>
</dbReference>
<comment type="caution">
    <text evidence="13">The sequence shown here is derived from an EMBL/GenBank/DDBJ whole genome shotgun (WGS) entry which is preliminary data.</text>
</comment>
<dbReference type="Gene3D" id="3.30.565.10">
    <property type="entry name" value="Histidine kinase-like ATPase, C-terminal domain"/>
    <property type="match status" value="1"/>
</dbReference>
<dbReference type="EMBL" id="JBHTFQ010000002">
    <property type="protein sequence ID" value="MFC7703587.1"/>
    <property type="molecule type" value="Genomic_DNA"/>
</dbReference>
<proteinExistence type="predicted"/>
<dbReference type="PANTHER" id="PTHR43395:SF10">
    <property type="entry name" value="CHEMOTAXIS PROTEIN CHEA"/>
    <property type="match status" value="1"/>
</dbReference>
<keyword evidence="4" id="KW-0808">Transferase</keyword>
<keyword evidence="3 9" id="KW-0597">Phosphoprotein</keyword>
<evidence type="ECO:0000256" key="11">
    <source>
        <dbReference type="SAM" id="MobiDB-lite"/>
    </source>
</evidence>
<evidence type="ECO:0000256" key="6">
    <source>
        <dbReference type="ARBA" id="ARBA00022777"/>
    </source>
</evidence>
<evidence type="ECO:0000256" key="4">
    <source>
        <dbReference type="ARBA" id="ARBA00022679"/>
    </source>
</evidence>
<dbReference type="InterPro" id="IPR008207">
    <property type="entry name" value="Sig_transdc_His_kin_Hpt_dom"/>
</dbReference>
<feature type="coiled-coil region" evidence="10">
    <location>
        <begin position="848"/>
        <end position="879"/>
    </location>
</feature>
<dbReference type="InterPro" id="IPR051315">
    <property type="entry name" value="Bact_Chemotaxis_CheA"/>
</dbReference>
<evidence type="ECO:0000256" key="7">
    <source>
        <dbReference type="ARBA" id="ARBA00023012"/>
    </source>
</evidence>
<protein>
    <recommendedName>
        <fullName evidence="2">histidine kinase</fullName>
        <ecNumber evidence="2">2.7.13.3</ecNumber>
    </recommendedName>
</protein>
<gene>
    <name evidence="13" type="ORF">ACFQXB_05195</name>
</gene>
<dbReference type="InterPro" id="IPR036890">
    <property type="entry name" value="HATPase_C_sf"/>
</dbReference>
<dbReference type="Gene3D" id="1.20.120.160">
    <property type="entry name" value="HPT domain"/>
    <property type="match status" value="1"/>
</dbReference>
<evidence type="ECO:0000313" key="14">
    <source>
        <dbReference type="Proteomes" id="UP001596516"/>
    </source>
</evidence>
<dbReference type="InterPro" id="IPR002545">
    <property type="entry name" value="CheW-lke_dom"/>
</dbReference>
<comment type="catalytic activity">
    <reaction evidence="1">
        <text>ATP + protein L-histidine = ADP + protein N-phospho-L-histidine.</text>
        <dbReference type="EC" id="2.7.13.3"/>
    </reaction>
</comment>
<dbReference type="Pfam" id="PF01627">
    <property type="entry name" value="Hpt"/>
    <property type="match status" value="1"/>
</dbReference>
<dbReference type="SUPFAM" id="SSF55874">
    <property type="entry name" value="ATPase domain of HSP90 chaperone/DNA topoisomerase II/histidine kinase"/>
    <property type="match status" value="1"/>
</dbReference>